<sequence>MANWRWRKEINFYMWRLRLQGSRRLVGTITSEKSVCFSFFWDTMATVWKRVRGVTINEIGACRYMFQFYSESDMKRVLDEGPWTFDQNLIVLAKLKQGDLPLKVPLNRADFWLQVHHDVPMGYFSVKNAIKIWNFVGSFIKVDEYNFSLEWNPYMRLRVSIDLNMPLKRKLFLQSNERENFCVKFRYEKLSSLCFACGIIGQSCRKVLPALSRWQWQEWRVFVWTRAESF</sequence>
<dbReference type="AlphaFoldDB" id="A0AAV0DYP6"/>
<evidence type="ECO:0008006" key="5">
    <source>
        <dbReference type="Google" id="ProtNLM"/>
    </source>
</evidence>
<keyword evidence="4" id="KW-1185">Reference proteome</keyword>
<gene>
    <name evidence="3" type="ORF">CEPIT_LOCUS19989</name>
</gene>
<dbReference type="InterPro" id="IPR025558">
    <property type="entry name" value="DUF4283"/>
</dbReference>
<dbReference type="EMBL" id="CAMAPF010000198">
    <property type="protein sequence ID" value="CAH9112560.1"/>
    <property type="molecule type" value="Genomic_DNA"/>
</dbReference>
<evidence type="ECO:0000313" key="4">
    <source>
        <dbReference type="Proteomes" id="UP001152523"/>
    </source>
</evidence>
<dbReference type="Proteomes" id="UP001152523">
    <property type="component" value="Unassembled WGS sequence"/>
</dbReference>
<dbReference type="InterPro" id="IPR040256">
    <property type="entry name" value="At4g02000-like"/>
</dbReference>
<dbReference type="PANTHER" id="PTHR31286">
    <property type="entry name" value="GLYCINE-RICH CELL WALL STRUCTURAL PROTEIN 1.8-LIKE"/>
    <property type="match status" value="1"/>
</dbReference>
<dbReference type="PANTHER" id="PTHR31286:SF183">
    <property type="entry name" value="CCHC-TYPE DOMAIN-CONTAINING PROTEIN"/>
    <property type="match status" value="1"/>
</dbReference>
<reference evidence="3" key="1">
    <citation type="submission" date="2022-07" db="EMBL/GenBank/DDBJ databases">
        <authorList>
            <person name="Macas J."/>
            <person name="Novak P."/>
            <person name="Neumann P."/>
        </authorList>
    </citation>
    <scope>NUCLEOTIDE SEQUENCE</scope>
</reference>
<accession>A0AAV0DYP6</accession>
<proteinExistence type="predicted"/>
<comment type="caution">
    <text evidence="3">The sequence shown here is derived from an EMBL/GenBank/DDBJ whole genome shotgun (WGS) entry which is preliminary data.</text>
</comment>
<evidence type="ECO:0000259" key="2">
    <source>
        <dbReference type="Pfam" id="PF14392"/>
    </source>
</evidence>
<dbReference type="InterPro" id="IPR025836">
    <property type="entry name" value="Zn_knuckle_CX2CX4HX4C"/>
</dbReference>
<dbReference type="Pfam" id="PF14392">
    <property type="entry name" value="zf-CCHC_4"/>
    <property type="match status" value="1"/>
</dbReference>
<organism evidence="3 4">
    <name type="scientific">Cuscuta epithymum</name>
    <dbReference type="NCBI Taxonomy" id="186058"/>
    <lineage>
        <taxon>Eukaryota</taxon>
        <taxon>Viridiplantae</taxon>
        <taxon>Streptophyta</taxon>
        <taxon>Embryophyta</taxon>
        <taxon>Tracheophyta</taxon>
        <taxon>Spermatophyta</taxon>
        <taxon>Magnoliopsida</taxon>
        <taxon>eudicotyledons</taxon>
        <taxon>Gunneridae</taxon>
        <taxon>Pentapetalae</taxon>
        <taxon>asterids</taxon>
        <taxon>lamiids</taxon>
        <taxon>Solanales</taxon>
        <taxon>Convolvulaceae</taxon>
        <taxon>Cuscuteae</taxon>
        <taxon>Cuscuta</taxon>
        <taxon>Cuscuta subgen. Cuscuta</taxon>
    </lineage>
</organism>
<evidence type="ECO:0000259" key="1">
    <source>
        <dbReference type="Pfam" id="PF14111"/>
    </source>
</evidence>
<feature type="domain" description="Zinc knuckle CX2CX4HX4C" evidence="2">
    <location>
        <begin position="161"/>
        <end position="203"/>
    </location>
</feature>
<evidence type="ECO:0000313" key="3">
    <source>
        <dbReference type="EMBL" id="CAH9112560.1"/>
    </source>
</evidence>
<protein>
    <recommendedName>
        <fullName evidence="5">DUF4283 domain-containing protein</fullName>
    </recommendedName>
</protein>
<name>A0AAV0DYP6_9ASTE</name>
<feature type="domain" description="DUF4283" evidence="1">
    <location>
        <begin position="42"/>
        <end position="96"/>
    </location>
</feature>
<dbReference type="Pfam" id="PF14111">
    <property type="entry name" value="DUF4283"/>
    <property type="match status" value="1"/>
</dbReference>